<dbReference type="PANTHER" id="PTHR37946">
    <property type="entry name" value="SLL1969 PROTEIN"/>
    <property type="match status" value="1"/>
</dbReference>
<accession>A0A2H3P588</accession>
<dbReference type="GO" id="GO:0016788">
    <property type="term" value="F:hydrolase activity, acting on ester bonds"/>
    <property type="evidence" value="ECO:0007669"/>
    <property type="project" value="InterPro"/>
</dbReference>
<protein>
    <recommendedName>
        <fullName evidence="3">GPI inositol-deacylase PGAP1-like alpha/beta domain-containing protein</fullName>
    </recommendedName>
</protein>
<dbReference type="Gene3D" id="3.40.50.1820">
    <property type="entry name" value="alpha/beta hydrolase"/>
    <property type="match status" value="1"/>
</dbReference>
<dbReference type="AlphaFoldDB" id="A0A2H3P588"/>
<feature type="signal peptide" evidence="2">
    <location>
        <begin position="1"/>
        <end position="19"/>
    </location>
</feature>
<feature type="compositionally biased region" description="Acidic residues" evidence="1">
    <location>
        <begin position="367"/>
        <end position="381"/>
    </location>
</feature>
<dbReference type="Proteomes" id="UP000221024">
    <property type="component" value="Unassembled WGS sequence"/>
</dbReference>
<dbReference type="PANTHER" id="PTHR37946:SF1">
    <property type="entry name" value="SLL1969 PROTEIN"/>
    <property type="match status" value="1"/>
</dbReference>
<reference evidence="4 5" key="1">
    <citation type="submission" date="2017-10" db="EMBL/GenBank/DDBJ databases">
        <title>Draft genome of Longimonas halophila.</title>
        <authorList>
            <person name="Goh K.M."/>
            <person name="Shamsir M.S."/>
            <person name="Lim S.W."/>
        </authorList>
    </citation>
    <scope>NUCLEOTIDE SEQUENCE [LARGE SCALE GENOMIC DNA]</scope>
    <source>
        <strain evidence="4 5">KCTC 42399</strain>
    </source>
</reference>
<feature type="domain" description="GPI inositol-deacylase PGAP1-like alpha/beta" evidence="3">
    <location>
        <begin position="75"/>
        <end position="138"/>
    </location>
</feature>
<dbReference type="EMBL" id="PDEP01000006">
    <property type="protein sequence ID" value="PEN06948.1"/>
    <property type="molecule type" value="Genomic_DNA"/>
</dbReference>
<comment type="caution">
    <text evidence="4">The sequence shown here is derived from an EMBL/GenBank/DDBJ whole genome shotgun (WGS) entry which is preliminary data.</text>
</comment>
<organism evidence="4 5">
    <name type="scientific">Longimonas halophila</name>
    <dbReference type="NCBI Taxonomy" id="1469170"/>
    <lineage>
        <taxon>Bacteria</taxon>
        <taxon>Pseudomonadati</taxon>
        <taxon>Rhodothermota</taxon>
        <taxon>Rhodothermia</taxon>
        <taxon>Rhodothermales</taxon>
        <taxon>Salisaetaceae</taxon>
        <taxon>Longimonas</taxon>
    </lineage>
</organism>
<feature type="region of interest" description="Disordered" evidence="1">
    <location>
        <begin position="360"/>
        <end position="397"/>
    </location>
</feature>
<keyword evidence="2" id="KW-0732">Signal</keyword>
<proteinExistence type="predicted"/>
<evidence type="ECO:0000259" key="3">
    <source>
        <dbReference type="Pfam" id="PF07819"/>
    </source>
</evidence>
<evidence type="ECO:0000256" key="2">
    <source>
        <dbReference type="SAM" id="SignalP"/>
    </source>
</evidence>
<evidence type="ECO:0000313" key="5">
    <source>
        <dbReference type="Proteomes" id="UP000221024"/>
    </source>
</evidence>
<sequence>MKRLFTFLLLVLFASGAHAQESENVTFIHGLGGTSLSLQEADNTLSDDFLINTRRLGYSSQNDIASIASSERGNVLSNSVVVGHSMGGIVAREMIRNDGSQSDIDALITSGSPHEGALIANQLASGSAQNMAENWVLAVSEGIRREVGFDFGVVAQALFDYLVDRGALGYLDFEIENYQSRVSAYTDLEVNSNFMNTLNADPDATLPQAHYAIHGVDERKRHLSLAASAMGQSYQNVDLLASGLGFRFLTIGWKRQATANQYFMEYSSTGDLYDYDLALYYQWLAEGHFISAWSLLVWQEIDWELLTQGSQAGGPSDALLPKSTTTPGFVSETREIQALGDVNHLELRDSQEAIESIREAFRKPDIDIPEAADDPPEDDPPPYEPPPYEPPECEDPTVIICEATTLSSDKE</sequence>
<feature type="chain" id="PRO_5013736251" description="GPI inositol-deacylase PGAP1-like alpha/beta domain-containing protein" evidence="2">
    <location>
        <begin position="20"/>
        <end position="411"/>
    </location>
</feature>
<dbReference type="SUPFAM" id="SSF53474">
    <property type="entry name" value="alpha/beta-Hydrolases"/>
    <property type="match status" value="1"/>
</dbReference>
<evidence type="ECO:0000313" key="4">
    <source>
        <dbReference type="EMBL" id="PEN06948.1"/>
    </source>
</evidence>
<dbReference type="OrthoDB" id="951108at2"/>
<keyword evidence="5" id="KW-1185">Reference proteome</keyword>
<dbReference type="InterPro" id="IPR012908">
    <property type="entry name" value="PGAP1-ab_dom-like"/>
</dbReference>
<dbReference type="RefSeq" id="WP_098061978.1">
    <property type="nucleotide sequence ID" value="NZ_PDEP01000006.1"/>
</dbReference>
<dbReference type="InterPro" id="IPR029058">
    <property type="entry name" value="AB_hydrolase_fold"/>
</dbReference>
<gene>
    <name evidence="4" type="ORF">CRI93_07325</name>
</gene>
<dbReference type="Pfam" id="PF07819">
    <property type="entry name" value="PGAP1"/>
    <property type="match status" value="1"/>
</dbReference>
<name>A0A2H3P588_9BACT</name>
<evidence type="ECO:0000256" key="1">
    <source>
        <dbReference type="SAM" id="MobiDB-lite"/>
    </source>
</evidence>